<dbReference type="Pfam" id="PF02518">
    <property type="entry name" value="HATPase_c"/>
    <property type="match status" value="1"/>
</dbReference>
<dbReference type="PANTHER" id="PTHR34220">
    <property type="entry name" value="SENSOR HISTIDINE KINASE YPDA"/>
    <property type="match status" value="1"/>
</dbReference>
<dbReference type="EMBL" id="CP009687">
    <property type="protein sequence ID" value="AKL95920.1"/>
    <property type="molecule type" value="Genomic_DNA"/>
</dbReference>
<dbReference type="Proteomes" id="UP000035704">
    <property type="component" value="Chromosome"/>
</dbReference>
<reference evidence="5 6" key="1">
    <citation type="submission" date="2014-10" db="EMBL/GenBank/DDBJ databases">
        <title>Genome sequence of Clostridium aceticum DSM 1496.</title>
        <authorList>
            <person name="Poehlein A."/>
            <person name="Schiel-Bengelsdorf B."/>
            <person name="Gottschalk G."/>
            <person name="Duerre P."/>
            <person name="Daniel R."/>
        </authorList>
    </citation>
    <scope>NUCLEOTIDE SEQUENCE [LARGE SCALE GENOMIC DNA]</scope>
    <source>
        <strain evidence="5 6">DSM 1496</strain>
    </source>
</reference>
<evidence type="ECO:0000256" key="4">
    <source>
        <dbReference type="ARBA" id="ARBA00022777"/>
    </source>
</evidence>
<dbReference type="InterPro" id="IPR050640">
    <property type="entry name" value="Bact_2-comp_sensor_kinase"/>
</dbReference>
<organism evidence="5 6">
    <name type="scientific">Clostridium aceticum</name>
    <dbReference type="NCBI Taxonomy" id="84022"/>
    <lineage>
        <taxon>Bacteria</taxon>
        <taxon>Bacillati</taxon>
        <taxon>Bacillota</taxon>
        <taxon>Clostridia</taxon>
        <taxon>Eubacteriales</taxon>
        <taxon>Clostridiaceae</taxon>
        <taxon>Clostridium</taxon>
    </lineage>
</organism>
<evidence type="ECO:0000313" key="6">
    <source>
        <dbReference type="Proteomes" id="UP000035704"/>
    </source>
</evidence>
<dbReference type="Gene3D" id="3.30.450.20">
    <property type="entry name" value="PAS domain"/>
    <property type="match status" value="1"/>
</dbReference>
<keyword evidence="2" id="KW-0597">Phosphoprotein</keyword>
<keyword evidence="3 5" id="KW-0808">Transferase</keyword>
<evidence type="ECO:0000256" key="3">
    <source>
        <dbReference type="ARBA" id="ARBA00022679"/>
    </source>
</evidence>
<dbReference type="SMART" id="SM00304">
    <property type="entry name" value="HAMP"/>
    <property type="match status" value="1"/>
</dbReference>
<dbReference type="AlphaFoldDB" id="A0A0D8ID51"/>
<dbReference type="Pfam" id="PF06580">
    <property type="entry name" value="His_kinase"/>
    <property type="match status" value="1"/>
</dbReference>
<dbReference type="EC" id="2.7.13.3" evidence="5"/>
<keyword evidence="6" id="KW-1185">Reference proteome</keyword>
<gene>
    <name evidence="5" type="primary">yesM2</name>
    <name evidence="5" type="ORF">CACET_c24750</name>
</gene>
<dbReference type="KEGG" id="cace:CACET_c24750"/>
<dbReference type="OrthoDB" id="9809348at2"/>
<comment type="subcellular location">
    <subcellularLocation>
        <location evidence="1">Membrane</location>
    </subcellularLocation>
</comment>
<name>A0A0D8ID51_9CLOT</name>
<proteinExistence type="predicted"/>
<dbReference type="PATRIC" id="fig|84022.5.peg.243"/>
<dbReference type="InterPro" id="IPR036890">
    <property type="entry name" value="HATPase_C_sf"/>
</dbReference>
<dbReference type="CDD" id="cd12912">
    <property type="entry name" value="PDC2_MCP_like"/>
    <property type="match status" value="1"/>
</dbReference>
<dbReference type="InterPro" id="IPR003594">
    <property type="entry name" value="HATPase_dom"/>
</dbReference>
<dbReference type="Gene3D" id="6.10.340.10">
    <property type="match status" value="1"/>
</dbReference>
<dbReference type="CDD" id="cd06225">
    <property type="entry name" value="HAMP"/>
    <property type="match status" value="1"/>
</dbReference>
<dbReference type="STRING" id="84022.CACET_c24750"/>
<dbReference type="InterPro" id="IPR010559">
    <property type="entry name" value="Sig_transdc_His_kin_internal"/>
</dbReference>
<dbReference type="PANTHER" id="PTHR34220:SF7">
    <property type="entry name" value="SENSOR HISTIDINE KINASE YPDA"/>
    <property type="match status" value="1"/>
</dbReference>
<protein>
    <submittedName>
        <fullName evidence="5">Sensor histidine kinase YesM</fullName>
        <ecNumber evidence="5">2.7.13.3</ecNumber>
    </submittedName>
</protein>
<dbReference type="GO" id="GO:0016020">
    <property type="term" value="C:membrane"/>
    <property type="evidence" value="ECO:0007669"/>
    <property type="project" value="UniProtKB-SubCell"/>
</dbReference>
<dbReference type="SUPFAM" id="SSF158472">
    <property type="entry name" value="HAMP domain-like"/>
    <property type="match status" value="1"/>
</dbReference>
<dbReference type="PROSITE" id="PS50885">
    <property type="entry name" value="HAMP"/>
    <property type="match status" value="1"/>
</dbReference>
<evidence type="ECO:0000313" key="5">
    <source>
        <dbReference type="EMBL" id="AKL95920.1"/>
    </source>
</evidence>
<dbReference type="Pfam" id="PF00672">
    <property type="entry name" value="HAMP"/>
    <property type="match status" value="1"/>
</dbReference>
<dbReference type="InterPro" id="IPR003660">
    <property type="entry name" value="HAMP_dom"/>
</dbReference>
<dbReference type="RefSeq" id="WP_044824806.1">
    <property type="nucleotide sequence ID" value="NZ_CP009687.1"/>
</dbReference>
<dbReference type="SUPFAM" id="SSF55874">
    <property type="entry name" value="ATPase domain of HSP90 chaperone/DNA topoisomerase II/histidine kinase"/>
    <property type="match status" value="1"/>
</dbReference>
<accession>A0A0D8ID51</accession>
<dbReference type="Gene3D" id="3.30.565.10">
    <property type="entry name" value="Histidine kinase-like ATPase, C-terminal domain"/>
    <property type="match status" value="1"/>
</dbReference>
<evidence type="ECO:0000256" key="2">
    <source>
        <dbReference type="ARBA" id="ARBA00022553"/>
    </source>
</evidence>
<keyword evidence="4 5" id="KW-0418">Kinase</keyword>
<dbReference type="GO" id="GO:0000155">
    <property type="term" value="F:phosphorelay sensor kinase activity"/>
    <property type="evidence" value="ECO:0007669"/>
    <property type="project" value="InterPro"/>
</dbReference>
<evidence type="ECO:0000256" key="1">
    <source>
        <dbReference type="ARBA" id="ARBA00004370"/>
    </source>
</evidence>
<sequence length="589" mass="67661">MDGIKFINSLRFKLISITIVLILFPIMLFSIVYSSLVKDIISKKYTESAVQSVYEAADNIDFILNDIREFSNALLANTDMIRALNDKNNMDAVAFRSLLRSFFTSREDIDGIYVYAGRRVYSVGVNKVAEMEDYMPIGKLSETDGEIIWINTRQEKIKILAGEFDKYYFSLGRKLIDFNTLEELGLLTVDIDEIILENSYKNLVSGDIEQIFIANKYGEIVSHPDKSKIGESIENEVYAQEILMAEKKSGHISFKDHREKKIAIYATCDVNDWKIVKIVPYWYLYKEIDEVQWKLIRVGVIYVIITSFLMLFFSIKTTEPIIKMMKLMKKTENGDLDVQIDTEGKDEIGQLGVSFNNMIAKMRCLINRLVEEERHKKELELEVLHAQINPHFLYNTLNTIRWMAKLQGAKSASNALTALIKLLMISINFGKDMISLEEEIEYVKNYILIQRLRFNERFTIHYSIDEECLSCCIPKLILQPIVENSIIYGLQEEDSEPLNIEIKAYTSQEMLVVEVSDNGPGIKSEVLKNILKSEKDANKFSTVGLNNINQRIKLSFGEAYGIKILTKENQGTNIIVELPCKGEALNRLD</sequence>